<dbReference type="Proteomes" id="UP000289437">
    <property type="component" value="Unassembled WGS sequence"/>
</dbReference>
<evidence type="ECO:0008006" key="4">
    <source>
        <dbReference type="Google" id="ProtNLM"/>
    </source>
</evidence>
<reference evidence="3" key="2">
    <citation type="submission" date="2019-02" db="EMBL/GenBank/DDBJ databases">
        <title>Granulicella sibirica sp. nov., a psychrotolerant acidobacterium isolated from an organic soil layer in forested tundra, West Siberia.</title>
        <authorList>
            <person name="Oshkin I.Y."/>
            <person name="Kulichevskaya I.S."/>
            <person name="Rijpstra W.I.C."/>
            <person name="Sinninghe Damste J.S."/>
            <person name="Rakitin A.L."/>
            <person name="Ravin N.V."/>
            <person name="Dedysh S.N."/>
        </authorList>
    </citation>
    <scope>NUCLEOTIDE SEQUENCE [LARGE SCALE GENOMIC DNA]</scope>
    <source>
        <strain evidence="3">AF10</strain>
    </source>
</reference>
<feature type="region of interest" description="Disordered" evidence="1">
    <location>
        <begin position="364"/>
        <end position="384"/>
    </location>
</feature>
<dbReference type="InterPro" id="IPR011042">
    <property type="entry name" value="6-blade_b-propeller_TolB-like"/>
</dbReference>
<dbReference type="EMBL" id="RDSM01000007">
    <property type="protein sequence ID" value="RXH53744.1"/>
    <property type="molecule type" value="Genomic_DNA"/>
</dbReference>
<proteinExistence type="predicted"/>
<evidence type="ECO:0000313" key="3">
    <source>
        <dbReference type="Proteomes" id="UP000289437"/>
    </source>
</evidence>
<gene>
    <name evidence="2" type="ORF">GRAN_5082</name>
</gene>
<protein>
    <recommendedName>
        <fullName evidence="4">TolB protein</fullName>
    </recommendedName>
</protein>
<evidence type="ECO:0000313" key="2">
    <source>
        <dbReference type="EMBL" id="RXH53744.1"/>
    </source>
</evidence>
<organism evidence="2 3">
    <name type="scientific">Granulicella sibirica</name>
    <dbReference type="NCBI Taxonomy" id="2479048"/>
    <lineage>
        <taxon>Bacteria</taxon>
        <taxon>Pseudomonadati</taxon>
        <taxon>Acidobacteriota</taxon>
        <taxon>Terriglobia</taxon>
        <taxon>Terriglobales</taxon>
        <taxon>Acidobacteriaceae</taxon>
        <taxon>Granulicella</taxon>
    </lineage>
</organism>
<accession>A0A4V1L4X1</accession>
<sequence length="384" mass="41888">MAPIRWRALDEREVGQDGSFRHPVERCSLRFLTVLCQHAPPMQRRSRILTLPPPRIPCWSVSPESYAATSLMARVTAMLFSPDSASFFYLALNSVGEGSLSPIDLTTGESHLIAGHLDVSLCGGQIALSPDQKSVYPSLASHGAPSNEMRSHRYADRWLKISQMDLATGDRHPVVATAGRDNFGPAVAGNALYWVRSEVEDSIVALPSTGGVSKQVIAGGQVPMWNLDGSKIAYFFGDTRLADEPLDIDDAVVGVNSKGTRKTQPFIIVSGYHEDFPPAWSPNGKWIAFHSHRSPAPIASYHSKASTDDLPSRSRRCSCSGDTTDRLRSGDGTGVLVARWQEAAVRVMGSRRGHGYIQAMGVHCGSRDGRRPPKRDASAYERYS</sequence>
<feature type="region of interest" description="Disordered" evidence="1">
    <location>
        <begin position="300"/>
        <end position="325"/>
    </location>
</feature>
<name>A0A4V1L4X1_9BACT</name>
<dbReference type="Gene3D" id="2.120.10.30">
    <property type="entry name" value="TolB, C-terminal domain"/>
    <property type="match status" value="1"/>
</dbReference>
<comment type="caution">
    <text evidence="2">The sequence shown here is derived from an EMBL/GenBank/DDBJ whole genome shotgun (WGS) entry which is preliminary data.</text>
</comment>
<dbReference type="AlphaFoldDB" id="A0A4V1L4X1"/>
<dbReference type="SUPFAM" id="SSF69304">
    <property type="entry name" value="Tricorn protease N-terminal domain"/>
    <property type="match status" value="1"/>
</dbReference>
<evidence type="ECO:0000256" key="1">
    <source>
        <dbReference type="SAM" id="MobiDB-lite"/>
    </source>
</evidence>
<feature type="compositionally biased region" description="Basic and acidic residues" evidence="1">
    <location>
        <begin position="365"/>
        <end position="384"/>
    </location>
</feature>
<reference evidence="2 3" key="1">
    <citation type="submission" date="2018-11" db="EMBL/GenBank/DDBJ databases">
        <authorList>
            <person name="Mardanov A.V."/>
            <person name="Ravin N.V."/>
            <person name="Dedysh S.N."/>
        </authorList>
    </citation>
    <scope>NUCLEOTIDE SEQUENCE [LARGE SCALE GENOMIC DNA]</scope>
    <source>
        <strain evidence="2 3">AF10</strain>
    </source>
</reference>
<keyword evidence="3" id="KW-1185">Reference proteome</keyword>